<evidence type="ECO:0000256" key="3">
    <source>
        <dbReference type="ARBA" id="ARBA00022553"/>
    </source>
</evidence>
<reference evidence="11" key="1">
    <citation type="submission" date="2019-10" db="EMBL/GenBank/DDBJ databases">
        <title>Description of Paenibacillus glebae sp. nov.</title>
        <authorList>
            <person name="Carlier A."/>
            <person name="Qi S."/>
        </authorList>
    </citation>
    <scope>NUCLEOTIDE SEQUENCE</scope>
    <source>
        <strain evidence="11">LMG 31456</strain>
    </source>
</reference>
<evidence type="ECO:0000313" key="12">
    <source>
        <dbReference type="Proteomes" id="UP000641588"/>
    </source>
</evidence>
<keyword evidence="3 8" id="KW-0597">Phosphoprotein</keyword>
<evidence type="ECO:0000256" key="5">
    <source>
        <dbReference type="ARBA" id="ARBA00023015"/>
    </source>
</evidence>
<feature type="domain" description="HTH araC/xylS-type" evidence="9">
    <location>
        <begin position="419"/>
        <end position="518"/>
    </location>
</feature>
<dbReference type="Proteomes" id="UP000641588">
    <property type="component" value="Unassembled WGS sequence"/>
</dbReference>
<keyword evidence="4" id="KW-0902">Two-component regulatory system</keyword>
<evidence type="ECO:0000313" key="11">
    <source>
        <dbReference type="EMBL" id="NOU98141.1"/>
    </source>
</evidence>
<evidence type="ECO:0000256" key="6">
    <source>
        <dbReference type="ARBA" id="ARBA00023125"/>
    </source>
</evidence>
<dbReference type="GO" id="GO:0005737">
    <property type="term" value="C:cytoplasm"/>
    <property type="evidence" value="ECO:0007669"/>
    <property type="project" value="UniProtKB-SubCell"/>
</dbReference>
<feature type="modified residue" description="4-aspartylphosphate" evidence="8">
    <location>
        <position position="56"/>
    </location>
</feature>
<organism evidence="11 12">
    <name type="scientific">Paenibacillus foliorum</name>
    <dbReference type="NCBI Taxonomy" id="2654974"/>
    <lineage>
        <taxon>Bacteria</taxon>
        <taxon>Bacillati</taxon>
        <taxon>Bacillota</taxon>
        <taxon>Bacilli</taxon>
        <taxon>Bacillales</taxon>
        <taxon>Paenibacillaceae</taxon>
        <taxon>Paenibacillus</taxon>
    </lineage>
</organism>
<accession>A0A972GWE2</accession>
<feature type="domain" description="Response regulatory" evidence="10">
    <location>
        <begin position="4"/>
        <end position="121"/>
    </location>
</feature>
<dbReference type="AlphaFoldDB" id="A0A972GWE2"/>
<dbReference type="InterPro" id="IPR011006">
    <property type="entry name" value="CheY-like_superfamily"/>
</dbReference>
<dbReference type="InterPro" id="IPR018062">
    <property type="entry name" value="HTH_AraC-typ_CS"/>
</dbReference>
<dbReference type="InterPro" id="IPR018060">
    <property type="entry name" value="HTH_AraC"/>
</dbReference>
<name>A0A972GWE2_9BACL</name>
<dbReference type="PROSITE" id="PS50110">
    <property type="entry name" value="RESPONSE_REGULATORY"/>
    <property type="match status" value="1"/>
</dbReference>
<dbReference type="InterPro" id="IPR009057">
    <property type="entry name" value="Homeodomain-like_sf"/>
</dbReference>
<dbReference type="PROSITE" id="PS00041">
    <property type="entry name" value="HTH_ARAC_FAMILY_1"/>
    <property type="match status" value="1"/>
</dbReference>
<dbReference type="Pfam" id="PF12833">
    <property type="entry name" value="HTH_18"/>
    <property type="match status" value="1"/>
</dbReference>
<dbReference type="PRINTS" id="PR00032">
    <property type="entry name" value="HTHARAC"/>
</dbReference>
<keyword evidence="12" id="KW-1185">Reference proteome</keyword>
<comment type="subcellular location">
    <subcellularLocation>
        <location evidence="1">Cytoplasm</location>
    </subcellularLocation>
</comment>
<proteinExistence type="predicted"/>
<dbReference type="PANTHER" id="PTHR42713:SF3">
    <property type="entry name" value="TRANSCRIPTIONAL REGULATORY PROTEIN HPTR"/>
    <property type="match status" value="1"/>
</dbReference>
<keyword evidence="6" id="KW-0238">DNA-binding</keyword>
<evidence type="ECO:0000256" key="7">
    <source>
        <dbReference type="ARBA" id="ARBA00023163"/>
    </source>
</evidence>
<dbReference type="SUPFAM" id="SSF52172">
    <property type="entry name" value="CheY-like"/>
    <property type="match status" value="1"/>
</dbReference>
<sequence length="522" mass="60093">MKMKVMIVDDEVIIREGLSTVIDWRQLGFQFLEPAESAEEALERIPVEKPDLLLTDIRMEEMDGLTLAKEAKAMFPDLEVIMLTGYDDFSYMQQAIRNEVSDYLLKTSRPGDIIQAVLRAAQRIRSRWNSNSKVYHKEKEIRNHWFEKILAGDSGVDKLAWGEYFPLFKVSEREGKPSCFQAVLIKAEGWGNVDGSGLLLQFAVENMLREIVSCETLAGKRYLVAVMKYDEGKGQEECYCKLFPEIERLLKCTLYCAAGTPVGTIEEIGTSYKKALQVAKYWEIFTQERILGYERIGERKGWRTVSSRQEENELSQLLLANDSIRLNQWIGTRVSEHMEHPEVTYESYSSYIQSLALSGFRWLERMAAEMEALKEGIADYSSFGEKGDAVLRDKLQQYLETIMNAYHLSVSKGPSAYVQQAIAYIQQNIGNQKLSLHEAARYVHLHPGHFSEVFKRVTGTTFGDYLIQEKLELAKELLLDPFIKISEVAHSVGYEDVKYFSQQFKRYYSQTPSEYREERIGK</sequence>
<dbReference type="SMART" id="SM00448">
    <property type="entry name" value="REC"/>
    <property type="match status" value="1"/>
</dbReference>
<dbReference type="InterPro" id="IPR020449">
    <property type="entry name" value="Tscrpt_reg_AraC-type_HTH"/>
</dbReference>
<dbReference type="EMBL" id="WHOD01000128">
    <property type="protein sequence ID" value="NOU98141.1"/>
    <property type="molecule type" value="Genomic_DNA"/>
</dbReference>
<dbReference type="GO" id="GO:0000160">
    <property type="term" value="P:phosphorelay signal transduction system"/>
    <property type="evidence" value="ECO:0007669"/>
    <property type="project" value="UniProtKB-KW"/>
</dbReference>
<dbReference type="InterPro" id="IPR051552">
    <property type="entry name" value="HptR"/>
</dbReference>
<dbReference type="GO" id="GO:0043565">
    <property type="term" value="F:sequence-specific DNA binding"/>
    <property type="evidence" value="ECO:0007669"/>
    <property type="project" value="InterPro"/>
</dbReference>
<keyword evidence="5" id="KW-0805">Transcription regulation</keyword>
<dbReference type="PANTHER" id="PTHR42713">
    <property type="entry name" value="HISTIDINE KINASE-RELATED"/>
    <property type="match status" value="1"/>
</dbReference>
<evidence type="ECO:0000256" key="4">
    <source>
        <dbReference type="ARBA" id="ARBA00023012"/>
    </source>
</evidence>
<gene>
    <name evidence="11" type="ORF">GC093_33660</name>
</gene>
<dbReference type="SMART" id="SM00342">
    <property type="entry name" value="HTH_ARAC"/>
    <property type="match status" value="1"/>
</dbReference>
<comment type="caution">
    <text evidence="11">The sequence shown here is derived from an EMBL/GenBank/DDBJ whole genome shotgun (WGS) entry which is preliminary data.</text>
</comment>
<dbReference type="CDD" id="cd17536">
    <property type="entry name" value="REC_YesN-like"/>
    <property type="match status" value="1"/>
</dbReference>
<dbReference type="GO" id="GO:0003700">
    <property type="term" value="F:DNA-binding transcription factor activity"/>
    <property type="evidence" value="ECO:0007669"/>
    <property type="project" value="InterPro"/>
</dbReference>
<dbReference type="SUPFAM" id="SSF46689">
    <property type="entry name" value="Homeodomain-like"/>
    <property type="match status" value="2"/>
</dbReference>
<dbReference type="InterPro" id="IPR001789">
    <property type="entry name" value="Sig_transdc_resp-reg_receiver"/>
</dbReference>
<keyword evidence="7" id="KW-0804">Transcription</keyword>
<evidence type="ECO:0000259" key="9">
    <source>
        <dbReference type="PROSITE" id="PS01124"/>
    </source>
</evidence>
<protein>
    <submittedName>
        <fullName evidence="11">Response regulator</fullName>
    </submittedName>
</protein>
<dbReference type="Gene3D" id="1.10.10.60">
    <property type="entry name" value="Homeodomain-like"/>
    <property type="match status" value="2"/>
</dbReference>
<dbReference type="PROSITE" id="PS01124">
    <property type="entry name" value="HTH_ARAC_FAMILY_2"/>
    <property type="match status" value="1"/>
</dbReference>
<dbReference type="Gene3D" id="3.40.50.2300">
    <property type="match status" value="1"/>
</dbReference>
<evidence type="ECO:0000256" key="2">
    <source>
        <dbReference type="ARBA" id="ARBA00022490"/>
    </source>
</evidence>
<evidence type="ECO:0000256" key="1">
    <source>
        <dbReference type="ARBA" id="ARBA00004496"/>
    </source>
</evidence>
<evidence type="ECO:0000256" key="8">
    <source>
        <dbReference type="PROSITE-ProRule" id="PRU00169"/>
    </source>
</evidence>
<evidence type="ECO:0000259" key="10">
    <source>
        <dbReference type="PROSITE" id="PS50110"/>
    </source>
</evidence>
<keyword evidence="2" id="KW-0963">Cytoplasm</keyword>
<dbReference type="Pfam" id="PF00072">
    <property type="entry name" value="Response_reg"/>
    <property type="match status" value="1"/>
</dbReference>